<dbReference type="PROSITE" id="PS51257">
    <property type="entry name" value="PROKAR_LIPOPROTEIN"/>
    <property type="match status" value="1"/>
</dbReference>
<organism evidence="2 3">
    <name type="scientific">Asticcacaulis excentricus (strain ATCC 15261 / DSM 4724 / KCTC 12464 / NCIMB 9791 / VKM B-1370 / CB 48)</name>
    <dbReference type="NCBI Taxonomy" id="573065"/>
    <lineage>
        <taxon>Bacteria</taxon>
        <taxon>Pseudomonadati</taxon>
        <taxon>Pseudomonadota</taxon>
        <taxon>Alphaproteobacteria</taxon>
        <taxon>Caulobacterales</taxon>
        <taxon>Caulobacteraceae</taxon>
        <taxon>Asticcacaulis</taxon>
    </lineage>
</organism>
<evidence type="ECO:0000313" key="2">
    <source>
        <dbReference type="EMBL" id="ADU14252.1"/>
    </source>
</evidence>
<dbReference type="STRING" id="573065.Astex_2607"/>
<dbReference type="Gene3D" id="1.50.10.20">
    <property type="match status" value="1"/>
</dbReference>
<dbReference type="InterPro" id="IPR012669">
    <property type="entry name" value="Pectate_lyase"/>
</dbReference>
<dbReference type="Proteomes" id="UP000001492">
    <property type="component" value="Chromosome 2"/>
</dbReference>
<dbReference type="OrthoDB" id="9804686at2"/>
<reference evidence="3" key="1">
    <citation type="submission" date="2010-12" db="EMBL/GenBank/DDBJ databases">
        <title>Complete sequence of chromosome 2 of Asticcacaulis excentricus CB 48.</title>
        <authorList>
            <consortium name="US DOE Joint Genome Institute"/>
            <person name="Lucas S."/>
            <person name="Copeland A."/>
            <person name="Lapidus A."/>
            <person name="Cheng J.-F."/>
            <person name="Bruce D."/>
            <person name="Goodwin L."/>
            <person name="Pitluck S."/>
            <person name="Teshima H."/>
            <person name="Davenport K."/>
            <person name="Detter J.C."/>
            <person name="Han C."/>
            <person name="Tapia R."/>
            <person name="Land M."/>
            <person name="Hauser L."/>
            <person name="Jeffries C."/>
            <person name="Kyrpides N."/>
            <person name="Ivanova N."/>
            <person name="Ovchinnikova G."/>
            <person name="Brun Y.V."/>
            <person name="Woyke T."/>
        </authorList>
    </citation>
    <scope>NUCLEOTIDE SEQUENCE [LARGE SCALE GENOMIC DNA]</scope>
    <source>
        <strain evidence="3">ATCC 15261 / DSM 4724 / KCTC 12464 / NCIMB 9791 / VKM B-1370 / CB 48</strain>
    </source>
</reference>
<sequence>MKTMPALIAALTLSACATPPPASAPSLDGFYDAVHHWQNKNGKSYARYAEDNVTAIADNLLLLQRDNGGWIENRDPARILSEVEKAAALKEKSDPAFSFDNRNIYTQVEYLMAAYERTRRSDYRTAALRGLDLILSQQIKSCGGWPHTVPARSSFHDKITMADEVTSGNLRLLRRISTGEYPFDSVSKDIRRKAASAVAAGDACLLRLQIRQNGQLTGWAGQYDPVSLQPVKGRSFELVSIVSQESVENTRYLMSIPNPSPEVIAAVDGAVAWMKRSAITGKRLETFALPAPVKYDYHTATTDNRLVDDPSAPPLWARFYDISDNSVILANRDGVRVATYADIHPERRSGYGWYGQWPNELITELYPMWSKCHCRIETIPLTPEQKKTLEKIAKDMKSRNPN</sequence>
<name>E8RV52_ASTEC</name>
<accession>E8RV52</accession>
<dbReference type="RefSeq" id="WP_013480076.1">
    <property type="nucleotide sequence ID" value="NC_014817.1"/>
</dbReference>
<dbReference type="eggNOG" id="COG2755">
    <property type="taxonomic scope" value="Bacteria"/>
</dbReference>
<protein>
    <submittedName>
        <fullName evidence="2">Pectate lyase</fullName>
    </submittedName>
</protein>
<dbReference type="AlphaFoldDB" id="E8RV52"/>
<proteinExistence type="predicted"/>
<dbReference type="NCBIfam" id="TIGR02474">
    <property type="entry name" value="pec_lyase"/>
    <property type="match status" value="1"/>
</dbReference>
<evidence type="ECO:0000313" key="3">
    <source>
        <dbReference type="Proteomes" id="UP000001492"/>
    </source>
</evidence>
<dbReference type="Pfam" id="PF09492">
    <property type="entry name" value="Pec_lyase"/>
    <property type="match status" value="1"/>
</dbReference>
<dbReference type="EMBL" id="CP002396">
    <property type="protein sequence ID" value="ADU14252.1"/>
    <property type="molecule type" value="Genomic_DNA"/>
</dbReference>
<evidence type="ECO:0000256" key="1">
    <source>
        <dbReference type="SAM" id="SignalP"/>
    </source>
</evidence>
<keyword evidence="3" id="KW-1185">Reference proteome</keyword>
<dbReference type="GO" id="GO:0016829">
    <property type="term" value="F:lyase activity"/>
    <property type="evidence" value="ECO:0007669"/>
    <property type="project" value="UniProtKB-KW"/>
</dbReference>
<keyword evidence="2" id="KW-0456">Lyase</keyword>
<gene>
    <name evidence="2" type="ordered locus">Astex_2607</name>
</gene>
<keyword evidence="1" id="KW-0732">Signal</keyword>
<feature type="chain" id="PRO_5003226822" evidence="1">
    <location>
        <begin position="25"/>
        <end position="402"/>
    </location>
</feature>
<dbReference type="SUPFAM" id="SSF81853">
    <property type="entry name" value="Family 10 polysaccharide lyase"/>
    <property type="match status" value="1"/>
</dbReference>
<feature type="signal peptide" evidence="1">
    <location>
        <begin position="1"/>
        <end position="24"/>
    </location>
</feature>
<dbReference type="HOGENOM" id="CLU_053823_0_0_5"/>
<dbReference type="KEGG" id="aex:Astex_2607"/>